<dbReference type="EMBL" id="AEYP01082391">
    <property type="status" value="NOT_ANNOTATED_CDS"/>
    <property type="molecule type" value="Genomic_DNA"/>
</dbReference>
<accession>M3YNI8</accession>
<protein>
    <submittedName>
        <fullName evidence="1">Uncharacterized protein</fullName>
    </submittedName>
</protein>
<proteinExistence type="predicted"/>
<dbReference type="InParanoid" id="M3YNI8"/>
<reference evidence="1" key="1">
    <citation type="submission" date="2024-06" db="UniProtKB">
        <authorList>
            <consortium name="Ensembl"/>
        </authorList>
    </citation>
    <scope>IDENTIFICATION</scope>
</reference>
<dbReference type="Ensembl" id="ENSMPUT00000013104.1">
    <property type="protein sequence ID" value="ENSMPUP00000012895.1"/>
    <property type="gene ID" value="ENSMPUG00000012994.1"/>
</dbReference>
<name>M3YNI8_MUSPF</name>
<dbReference type="EMBL" id="AEYP01082392">
    <property type="status" value="NOT_ANNOTATED_CDS"/>
    <property type="molecule type" value="Genomic_DNA"/>
</dbReference>
<sequence>MTPWLGSDRRIFFFGLTPSLGPHMGLELMTLRWRPELRSEVGCFTT</sequence>
<dbReference type="EMBL" id="AEYP01082390">
    <property type="status" value="NOT_ANNOTATED_CDS"/>
    <property type="molecule type" value="Genomic_DNA"/>
</dbReference>
<evidence type="ECO:0000313" key="1">
    <source>
        <dbReference type="Ensembl" id="ENSMPUP00000012895.1"/>
    </source>
</evidence>
<dbReference type="HOGENOM" id="CLU_3191157_0_0_1"/>
<dbReference type="AlphaFoldDB" id="M3YNI8"/>
<organism evidence="1">
    <name type="scientific">Mustela putorius furo</name>
    <name type="common">European domestic ferret</name>
    <name type="synonym">Mustela furo</name>
    <dbReference type="NCBI Taxonomy" id="9669"/>
    <lineage>
        <taxon>Eukaryota</taxon>
        <taxon>Metazoa</taxon>
        <taxon>Chordata</taxon>
        <taxon>Craniata</taxon>
        <taxon>Vertebrata</taxon>
        <taxon>Euteleostomi</taxon>
        <taxon>Mammalia</taxon>
        <taxon>Eutheria</taxon>
        <taxon>Laurasiatheria</taxon>
        <taxon>Carnivora</taxon>
        <taxon>Caniformia</taxon>
        <taxon>Musteloidea</taxon>
        <taxon>Mustelidae</taxon>
        <taxon>Mustelinae</taxon>
        <taxon>Mustela</taxon>
    </lineage>
</organism>